<feature type="transmembrane region" description="Helical" evidence="14">
    <location>
        <begin position="167"/>
        <end position="190"/>
    </location>
</feature>
<dbReference type="InterPro" id="IPR003594">
    <property type="entry name" value="HATPase_dom"/>
</dbReference>
<protein>
    <recommendedName>
        <fullName evidence="3">histidine kinase</fullName>
        <ecNumber evidence="3">2.7.13.3</ecNumber>
    </recommendedName>
</protein>
<dbReference type="EMBL" id="JAAOIV010000004">
    <property type="protein sequence ID" value="NHN55472.1"/>
    <property type="molecule type" value="Genomic_DNA"/>
</dbReference>
<sequence length="528" mass="55776">MTRRLPFTRQMLLLQLGVLLVLGICSLVAVGWMLRVTMERQYEQRALAVARTVASDPELGDLVAVDDQPRVQQIALTQGRRNGALFVVVTDKLGIRLAHPNPDAIGKKVSTDPRAALSGKEVVLLERGTLGLSARGKVPLRDSAGRIVGEVSVGFAASEVDAAVRSMLFVAVPVGVLGIAGAMLATAALARRLKRGLFGLEPAEVADLLREHDAVLYGIGEGVLAFDTQGRVAMCNDEARRLLDLPVERGIPAASLGLPARLAEAVGGESADVTAVSGDRVLVARHRVVQSDDRELGSVLTLRDRTDVEQLTSELASVRTMTSALRAQRHEFANRMHMVIGLLQTGSPDDALAYLQAGGGAVVAEDPFDPEALQSNTIRAFLAAKVAYAAERAVTLTLSETTWVPRKLVAPVEVVTVLGNLVDNAIDAAAEQSPGRVEIDLLGNGRDLVLSVANTGPGLDEMRAEAIFADGVSTRGPGRGHGLAIARHTARRLGGEVRVTAFGGGEAMTVFVAELPDVLEDKGIGEVS</sequence>
<keyword evidence="5" id="KW-0597">Phosphoprotein</keyword>
<evidence type="ECO:0000256" key="3">
    <source>
        <dbReference type="ARBA" id="ARBA00012438"/>
    </source>
</evidence>
<dbReference type="EC" id="2.7.13.3" evidence="3"/>
<evidence type="ECO:0000256" key="7">
    <source>
        <dbReference type="ARBA" id="ARBA00022692"/>
    </source>
</evidence>
<name>A0A967E8Q2_9MICO</name>
<keyword evidence="13 14" id="KW-0472">Membrane</keyword>
<evidence type="ECO:0000256" key="8">
    <source>
        <dbReference type="ARBA" id="ARBA00022741"/>
    </source>
</evidence>
<dbReference type="InterPro" id="IPR029151">
    <property type="entry name" value="Sensor-like_sf"/>
</dbReference>
<dbReference type="RefSeq" id="WP_166195071.1">
    <property type="nucleotide sequence ID" value="NZ_JAAOIV010000004.1"/>
</dbReference>
<dbReference type="PANTHER" id="PTHR45436">
    <property type="entry name" value="SENSOR HISTIDINE KINASE YKOH"/>
    <property type="match status" value="1"/>
</dbReference>
<organism evidence="16 17">
    <name type="scientific">Metallococcus carri</name>
    <dbReference type="NCBI Taxonomy" id="1656884"/>
    <lineage>
        <taxon>Bacteria</taxon>
        <taxon>Bacillati</taxon>
        <taxon>Actinomycetota</taxon>
        <taxon>Actinomycetes</taxon>
        <taxon>Micrococcales</taxon>
        <taxon>Dermacoccaceae</taxon>
        <taxon>Metallococcus</taxon>
    </lineage>
</organism>
<dbReference type="GO" id="GO:0005886">
    <property type="term" value="C:plasma membrane"/>
    <property type="evidence" value="ECO:0007669"/>
    <property type="project" value="UniProtKB-SubCell"/>
</dbReference>
<keyword evidence="4" id="KW-1003">Cell membrane</keyword>
<comment type="subcellular location">
    <subcellularLocation>
        <location evidence="2">Cell membrane</location>
        <topology evidence="2">Multi-pass membrane protein</topology>
    </subcellularLocation>
</comment>
<proteinExistence type="predicted"/>
<keyword evidence="11 14" id="KW-1133">Transmembrane helix</keyword>
<dbReference type="Proteomes" id="UP000744769">
    <property type="component" value="Unassembled WGS sequence"/>
</dbReference>
<evidence type="ECO:0000256" key="6">
    <source>
        <dbReference type="ARBA" id="ARBA00022679"/>
    </source>
</evidence>
<dbReference type="InterPro" id="IPR039506">
    <property type="entry name" value="SPOB_a"/>
</dbReference>
<dbReference type="InterPro" id="IPR005467">
    <property type="entry name" value="His_kinase_dom"/>
</dbReference>
<dbReference type="Gene3D" id="3.30.565.10">
    <property type="entry name" value="Histidine kinase-like ATPase, C-terminal domain"/>
    <property type="match status" value="1"/>
</dbReference>
<dbReference type="SUPFAM" id="SSF103190">
    <property type="entry name" value="Sensory domain-like"/>
    <property type="match status" value="1"/>
</dbReference>
<feature type="transmembrane region" description="Helical" evidence="14">
    <location>
        <begin position="12"/>
        <end position="34"/>
    </location>
</feature>
<comment type="caution">
    <text evidence="16">The sequence shown here is derived from an EMBL/GenBank/DDBJ whole genome shotgun (WGS) entry which is preliminary data.</text>
</comment>
<dbReference type="GO" id="GO:0000155">
    <property type="term" value="F:phosphorelay sensor kinase activity"/>
    <property type="evidence" value="ECO:0007669"/>
    <property type="project" value="InterPro"/>
</dbReference>
<dbReference type="SMART" id="SM00387">
    <property type="entry name" value="HATPase_c"/>
    <property type="match status" value="1"/>
</dbReference>
<evidence type="ECO:0000256" key="2">
    <source>
        <dbReference type="ARBA" id="ARBA00004651"/>
    </source>
</evidence>
<comment type="catalytic activity">
    <reaction evidence="1">
        <text>ATP + protein L-histidine = ADP + protein N-phospho-L-histidine.</text>
        <dbReference type="EC" id="2.7.13.3"/>
    </reaction>
</comment>
<dbReference type="Pfam" id="PF02518">
    <property type="entry name" value="HATPase_c"/>
    <property type="match status" value="1"/>
</dbReference>
<keyword evidence="17" id="KW-1185">Reference proteome</keyword>
<evidence type="ECO:0000256" key="4">
    <source>
        <dbReference type="ARBA" id="ARBA00022475"/>
    </source>
</evidence>
<dbReference type="InterPro" id="IPR050428">
    <property type="entry name" value="TCS_sensor_his_kinase"/>
</dbReference>
<keyword evidence="10" id="KW-0067">ATP-binding</keyword>
<dbReference type="InterPro" id="IPR016120">
    <property type="entry name" value="Sig_transdc_His_kin_SpoOB"/>
</dbReference>
<keyword evidence="12" id="KW-0902">Two-component regulatory system</keyword>
<evidence type="ECO:0000259" key="15">
    <source>
        <dbReference type="PROSITE" id="PS50109"/>
    </source>
</evidence>
<dbReference type="PANTHER" id="PTHR45436:SF5">
    <property type="entry name" value="SENSOR HISTIDINE KINASE TRCS"/>
    <property type="match status" value="1"/>
</dbReference>
<evidence type="ECO:0000256" key="1">
    <source>
        <dbReference type="ARBA" id="ARBA00000085"/>
    </source>
</evidence>
<dbReference type="SUPFAM" id="SSF55890">
    <property type="entry name" value="Sporulation response regulatory protein Spo0B"/>
    <property type="match status" value="1"/>
</dbReference>
<dbReference type="Gene3D" id="1.10.287.130">
    <property type="match status" value="1"/>
</dbReference>
<dbReference type="Pfam" id="PF14689">
    <property type="entry name" value="SPOB_a"/>
    <property type="match status" value="1"/>
</dbReference>
<evidence type="ECO:0000313" key="16">
    <source>
        <dbReference type="EMBL" id="NHN55472.1"/>
    </source>
</evidence>
<evidence type="ECO:0000256" key="14">
    <source>
        <dbReference type="SAM" id="Phobius"/>
    </source>
</evidence>
<feature type="domain" description="Histidine kinase" evidence="15">
    <location>
        <begin position="411"/>
        <end position="519"/>
    </location>
</feature>
<dbReference type="Pfam" id="PF17203">
    <property type="entry name" value="sCache_3_2"/>
    <property type="match status" value="1"/>
</dbReference>
<keyword evidence="8" id="KW-0547">Nucleotide-binding</keyword>
<keyword evidence="6" id="KW-0808">Transferase</keyword>
<gene>
    <name evidence="16" type="ORF">G9U51_06700</name>
</gene>
<evidence type="ECO:0000256" key="9">
    <source>
        <dbReference type="ARBA" id="ARBA00022777"/>
    </source>
</evidence>
<dbReference type="GO" id="GO:0005524">
    <property type="term" value="F:ATP binding"/>
    <property type="evidence" value="ECO:0007669"/>
    <property type="project" value="UniProtKB-KW"/>
</dbReference>
<evidence type="ECO:0000256" key="11">
    <source>
        <dbReference type="ARBA" id="ARBA00022989"/>
    </source>
</evidence>
<dbReference type="SUPFAM" id="SSF55874">
    <property type="entry name" value="ATPase domain of HSP90 chaperone/DNA topoisomerase II/histidine kinase"/>
    <property type="match status" value="1"/>
</dbReference>
<dbReference type="PROSITE" id="PS50109">
    <property type="entry name" value="HIS_KIN"/>
    <property type="match status" value="1"/>
</dbReference>
<keyword evidence="7 14" id="KW-0812">Transmembrane</keyword>
<evidence type="ECO:0000313" key="17">
    <source>
        <dbReference type="Proteomes" id="UP000744769"/>
    </source>
</evidence>
<evidence type="ECO:0000256" key="10">
    <source>
        <dbReference type="ARBA" id="ARBA00022840"/>
    </source>
</evidence>
<dbReference type="Gene3D" id="3.30.450.20">
    <property type="entry name" value="PAS domain"/>
    <property type="match status" value="2"/>
</dbReference>
<dbReference type="AlphaFoldDB" id="A0A967E8Q2"/>
<accession>A0A967E8Q2</accession>
<evidence type="ECO:0000256" key="5">
    <source>
        <dbReference type="ARBA" id="ARBA00022553"/>
    </source>
</evidence>
<evidence type="ECO:0000256" key="12">
    <source>
        <dbReference type="ARBA" id="ARBA00023012"/>
    </source>
</evidence>
<dbReference type="InterPro" id="IPR033463">
    <property type="entry name" value="sCache_3"/>
</dbReference>
<reference evidence="16" key="1">
    <citation type="submission" date="2020-03" db="EMBL/GenBank/DDBJ databases">
        <title>Draft sequencing of Calidifontibacter sp. DB0510.</title>
        <authorList>
            <person name="Kim D.-U."/>
        </authorList>
    </citation>
    <scope>NUCLEOTIDE SEQUENCE</scope>
    <source>
        <strain evidence="16">DB0510</strain>
    </source>
</reference>
<evidence type="ECO:0000256" key="13">
    <source>
        <dbReference type="ARBA" id="ARBA00023136"/>
    </source>
</evidence>
<dbReference type="InterPro" id="IPR036890">
    <property type="entry name" value="HATPase_C_sf"/>
</dbReference>
<keyword evidence="9 16" id="KW-0418">Kinase</keyword>